<sequence>MKKHLTLSNLIFGIAIFLLLYKPSRVWFIRQLSFSPPIEKVEKSARVFNYNWKLKGLNTDDINFSDFKGKVVFLNFWATWCPPCVAELPSIQEFYNKYQDKVAFVFISNESEEEILKFFKQTGYEFPVYQSNGSYLNELPPVNSIPRTFILDKSGNIRVDKSGAANWNSVSFLSFIDEILLD</sequence>
<dbReference type="Gene3D" id="3.40.30.10">
    <property type="entry name" value="Glutaredoxin"/>
    <property type="match status" value="1"/>
</dbReference>
<dbReference type="InterPro" id="IPR000866">
    <property type="entry name" value="AhpC/TSA"/>
</dbReference>
<evidence type="ECO:0000256" key="1">
    <source>
        <dbReference type="ARBA" id="ARBA00023284"/>
    </source>
</evidence>
<dbReference type="Proteomes" id="UP001497416">
    <property type="component" value="Unassembled WGS sequence"/>
</dbReference>
<dbReference type="InterPro" id="IPR013766">
    <property type="entry name" value="Thioredoxin_domain"/>
</dbReference>
<gene>
    <name evidence="3" type="ORF">T190607A01A_10262</name>
</gene>
<dbReference type="Pfam" id="PF00578">
    <property type="entry name" value="AhpC-TSA"/>
    <property type="match status" value="1"/>
</dbReference>
<accession>A0ABP1EEI7</accession>
<dbReference type="EMBL" id="CAXIXY010000003">
    <property type="protein sequence ID" value="CAL2075857.1"/>
    <property type="molecule type" value="Genomic_DNA"/>
</dbReference>
<keyword evidence="4" id="KW-1185">Reference proteome</keyword>
<protein>
    <submittedName>
        <fullName evidence="3">Cytochrome c biogenesis protein CcmG, thiol:disulfide interchange protein DsbE</fullName>
    </submittedName>
</protein>
<reference evidence="3 4" key="1">
    <citation type="submission" date="2024-05" db="EMBL/GenBank/DDBJ databases">
        <authorList>
            <person name="Duchaud E."/>
        </authorList>
    </citation>
    <scope>NUCLEOTIDE SEQUENCE [LARGE SCALE GENOMIC DNA]</scope>
    <source>
        <strain evidence="3">Ena-SAMPLE-TAB-13-05-2024-13:56:06:370-140302</strain>
    </source>
</reference>
<evidence type="ECO:0000313" key="4">
    <source>
        <dbReference type="Proteomes" id="UP001497416"/>
    </source>
</evidence>
<keyword evidence="1" id="KW-0676">Redox-active center</keyword>
<dbReference type="InterPro" id="IPR050553">
    <property type="entry name" value="Thioredoxin_ResA/DsbE_sf"/>
</dbReference>
<name>A0ABP1EEI7_9FLAO</name>
<dbReference type="InterPro" id="IPR036249">
    <property type="entry name" value="Thioredoxin-like_sf"/>
</dbReference>
<organism evidence="3 4">
    <name type="scientific">Tenacibaculum platacis</name>
    <dbReference type="NCBI Taxonomy" id="3137852"/>
    <lineage>
        <taxon>Bacteria</taxon>
        <taxon>Pseudomonadati</taxon>
        <taxon>Bacteroidota</taxon>
        <taxon>Flavobacteriia</taxon>
        <taxon>Flavobacteriales</taxon>
        <taxon>Flavobacteriaceae</taxon>
        <taxon>Tenacibaculum</taxon>
    </lineage>
</organism>
<dbReference type="InterPro" id="IPR017937">
    <property type="entry name" value="Thioredoxin_CS"/>
</dbReference>
<dbReference type="PANTHER" id="PTHR42852">
    <property type="entry name" value="THIOL:DISULFIDE INTERCHANGE PROTEIN DSBE"/>
    <property type="match status" value="1"/>
</dbReference>
<dbReference type="PROSITE" id="PS00194">
    <property type="entry name" value="THIOREDOXIN_1"/>
    <property type="match status" value="1"/>
</dbReference>
<evidence type="ECO:0000259" key="2">
    <source>
        <dbReference type="PROSITE" id="PS51352"/>
    </source>
</evidence>
<feature type="domain" description="Thioredoxin" evidence="2">
    <location>
        <begin position="39"/>
        <end position="181"/>
    </location>
</feature>
<dbReference type="CDD" id="cd02966">
    <property type="entry name" value="TlpA_like_family"/>
    <property type="match status" value="1"/>
</dbReference>
<evidence type="ECO:0000313" key="3">
    <source>
        <dbReference type="EMBL" id="CAL2075857.1"/>
    </source>
</evidence>
<comment type="caution">
    <text evidence="3">The sequence shown here is derived from an EMBL/GenBank/DDBJ whole genome shotgun (WGS) entry which is preliminary data.</text>
</comment>
<dbReference type="SUPFAM" id="SSF52833">
    <property type="entry name" value="Thioredoxin-like"/>
    <property type="match status" value="1"/>
</dbReference>
<dbReference type="PROSITE" id="PS51352">
    <property type="entry name" value="THIOREDOXIN_2"/>
    <property type="match status" value="1"/>
</dbReference>
<dbReference type="PANTHER" id="PTHR42852:SF17">
    <property type="entry name" value="THIOREDOXIN-LIKE PROTEIN HI_1115"/>
    <property type="match status" value="1"/>
</dbReference>
<dbReference type="RefSeq" id="WP_348709777.1">
    <property type="nucleotide sequence ID" value="NZ_CAXIXY010000003.1"/>
</dbReference>
<proteinExistence type="predicted"/>